<dbReference type="Gene3D" id="2.40.50.140">
    <property type="entry name" value="Nucleic acid-binding proteins"/>
    <property type="match status" value="1"/>
</dbReference>
<evidence type="ECO:0000256" key="2">
    <source>
        <dbReference type="SAM" id="MobiDB-lite"/>
    </source>
</evidence>
<dbReference type="InterPro" id="IPR012340">
    <property type="entry name" value="NA-bd_OB-fold"/>
</dbReference>
<name>A0A1W0X1N7_HYPEX</name>
<organism evidence="3 4">
    <name type="scientific">Hypsibius exemplaris</name>
    <name type="common">Freshwater tardigrade</name>
    <dbReference type="NCBI Taxonomy" id="2072580"/>
    <lineage>
        <taxon>Eukaryota</taxon>
        <taxon>Metazoa</taxon>
        <taxon>Ecdysozoa</taxon>
        <taxon>Tardigrada</taxon>
        <taxon>Eutardigrada</taxon>
        <taxon>Parachela</taxon>
        <taxon>Hypsibioidea</taxon>
        <taxon>Hypsibiidae</taxon>
        <taxon>Hypsibius</taxon>
    </lineage>
</organism>
<evidence type="ECO:0000256" key="1">
    <source>
        <dbReference type="ARBA" id="ARBA00023125"/>
    </source>
</evidence>
<keyword evidence="4" id="KW-1185">Reference proteome</keyword>
<evidence type="ECO:0008006" key="5">
    <source>
        <dbReference type="Google" id="ProtNLM"/>
    </source>
</evidence>
<dbReference type="OrthoDB" id="1078367at2759"/>
<dbReference type="InterPro" id="IPR000424">
    <property type="entry name" value="Primosome_PriB/ssb"/>
</dbReference>
<protein>
    <recommendedName>
        <fullName evidence="5">Single-stranded DNA-binding protein, mitochondrial</fullName>
    </recommendedName>
</protein>
<dbReference type="SUPFAM" id="SSF50249">
    <property type="entry name" value="Nucleic acid-binding proteins"/>
    <property type="match status" value="1"/>
</dbReference>
<dbReference type="Pfam" id="PF00436">
    <property type="entry name" value="SSB"/>
    <property type="match status" value="1"/>
</dbReference>
<feature type="region of interest" description="Disordered" evidence="2">
    <location>
        <begin position="1"/>
        <end position="21"/>
    </location>
</feature>
<comment type="caution">
    <text evidence="3">The sequence shown here is derived from an EMBL/GenBank/DDBJ whole genome shotgun (WGS) entry which is preliminary data.</text>
</comment>
<proteinExistence type="predicted"/>
<evidence type="ECO:0000313" key="4">
    <source>
        <dbReference type="Proteomes" id="UP000192578"/>
    </source>
</evidence>
<gene>
    <name evidence="3" type="ORF">BV898_04979</name>
</gene>
<reference evidence="4" key="1">
    <citation type="submission" date="2017-01" db="EMBL/GenBank/DDBJ databases">
        <title>Comparative genomics of anhydrobiosis in the tardigrade Hypsibius dujardini.</title>
        <authorList>
            <person name="Yoshida Y."/>
            <person name="Koutsovoulos G."/>
            <person name="Laetsch D."/>
            <person name="Stevens L."/>
            <person name="Kumar S."/>
            <person name="Horikawa D."/>
            <person name="Ishino K."/>
            <person name="Komine S."/>
            <person name="Tomita M."/>
            <person name="Blaxter M."/>
            <person name="Arakawa K."/>
        </authorList>
    </citation>
    <scope>NUCLEOTIDE SEQUENCE [LARGE SCALE GENOMIC DNA]</scope>
    <source>
        <strain evidence="4">Z151</strain>
    </source>
</reference>
<evidence type="ECO:0000313" key="3">
    <source>
        <dbReference type="EMBL" id="OQV21222.1"/>
    </source>
</evidence>
<dbReference type="Proteomes" id="UP000192578">
    <property type="component" value="Unassembled WGS sequence"/>
</dbReference>
<keyword evidence="1" id="KW-0238">DNA-binding</keyword>
<dbReference type="GO" id="GO:0003697">
    <property type="term" value="F:single-stranded DNA binding"/>
    <property type="evidence" value="ECO:0007669"/>
    <property type="project" value="InterPro"/>
</dbReference>
<dbReference type="EMBL" id="MTYJ01000025">
    <property type="protein sequence ID" value="OQV21222.1"/>
    <property type="molecule type" value="Genomic_DNA"/>
</dbReference>
<accession>A0A1W0X1N7</accession>
<sequence length="151" mass="17286">MVQLMGRIGSEPQLRGTEQASSSALSLWPSHQYRDSEHRQHAKKDLWHRVAIFKNGLRETCFKVLPQRERGVYITGEVQYDTSRTPESQLRAHRDQHCGGRCGDAGGNSRSVLSESRGWPFILQSHSLTADVFVSFSYSYERIRTIRVSHL</sequence>
<dbReference type="AlphaFoldDB" id="A0A1W0X1N7"/>